<proteinExistence type="predicted"/>
<dbReference type="InParanoid" id="A0A2K3DUI3"/>
<evidence type="ECO:0000313" key="3">
    <source>
        <dbReference type="Proteomes" id="UP000006906"/>
    </source>
</evidence>
<keyword evidence="1" id="KW-0812">Transmembrane</keyword>
<keyword evidence="1" id="KW-0472">Membrane</keyword>
<dbReference type="Gramene" id="PNW84189">
    <property type="protein sequence ID" value="PNW84189"/>
    <property type="gene ID" value="CHLRE_04g224826v5"/>
</dbReference>
<accession>A0A2K3DUI3</accession>
<dbReference type="AlphaFoldDB" id="A0A2K3DUI3"/>
<organism evidence="2 3">
    <name type="scientific">Chlamydomonas reinhardtii</name>
    <name type="common">Chlamydomonas smithii</name>
    <dbReference type="NCBI Taxonomy" id="3055"/>
    <lineage>
        <taxon>Eukaryota</taxon>
        <taxon>Viridiplantae</taxon>
        <taxon>Chlorophyta</taxon>
        <taxon>core chlorophytes</taxon>
        <taxon>Chlorophyceae</taxon>
        <taxon>CS clade</taxon>
        <taxon>Chlamydomonadales</taxon>
        <taxon>Chlamydomonadaceae</taxon>
        <taxon>Chlamydomonas</taxon>
    </lineage>
</organism>
<dbReference type="EMBL" id="CM008965">
    <property type="protein sequence ID" value="PNW84189.1"/>
    <property type="molecule type" value="Genomic_DNA"/>
</dbReference>
<gene>
    <name evidence="2" type="ORF">CHLRE_04g224826v5</name>
</gene>
<keyword evidence="1" id="KW-1133">Transmembrane helix</keyword>
<evidence type="ECO:0000313" key="2">
    <source>
        <dbReference type="EMBL" id="PNW84189.1"/>
    </source>
</evidence>
<sequence length="63" mass="6830">MPRLPAAYVGVVLVWQVGAGALWWVRAQYRPAVSCEECGVVRGVAWNWSTRSGQPQVICSLGG</sequence>
<name>A0A2K3DUI3_CHLRE</name>
<dbReference type="GeneID" id="66053264"/>
<evidence type="ECO:0000256" key="1">
    <source>
        <dbReference type="SAM" id="Phobius"/>
    </source>
</evidence>
<protein>
    <submittedName>
        <fullName evidence="2">Uncharacterized protein</fullName>
    </submittedName>
</protein>
<dbReference type="KEGG" id="cre:CHLRE_04g224826v5"/>
<keyword evidence="3" id="KW-1185">Reference proteome</keyword>
<reference evidence="2 3" key="1">
    <citation type="journal article" date="2007" name="Science">
        <title>The Chlamydomonas genome reveals the evolution of key animal and plant functions.</title>
        <authorList>
            <person name="Merchant S.S."/>
            <person name="Prochnik S.E."/>
            <person name="Vallon O."/>
            <person name="Harris E.H."/>
            <person name="Karpowicz S.J."/>
            <person name="Witman G.B."/>
            <person name="Terry A."/>
            <person name="Salamov A."/>
            <person name="Fritz-Laylin L.K."/>
            <person name="Marechal-Drouard L."/>
            <person name="Marshall W.F."/>
            <person name="Qu L.H."/>
            <person name="Nelson D.R."/>
            <person name="Sanderfoot A.A."/>
            <person name="Spalding M.H."/>
            <person name="Kapitonov V.V."/>
            <person name="Ren Q."/>
            <person name="Ferris P."/>
            <person name="Lindquist E."/>
            <person name="Shapiro H."/>
            <person name="Lucas S.M."/>
            <person name="Grimwood J."/>
            <person name="Schmutz J."/>
            <person name="Cardol P."/>
            <person name="Cerutti H."/>
            <person name="Chanfreau G."/>
            <person name="Chen C.L."/>
            <person name="Cognat V."/>
            <person name="Croft M.T."/>
            <person name="Dent R."/>
            <person name="Dutcher S."/>
            <person name="Fernandez E."/>
            <person name="Fukuzawa H."/>
            <person name="Gonzalez-Ballester D."/>
            <person name="Gonzalez-Halphen D."/>
            <person name="Hallmann A."/>
            <person name="Hanikenne M."/>
            <person name="Hippler M."/>
            <person name="Inwood W."/>
            <person name="Jabbari K."/>
            <person name="Kalanon M."/>
            <person name="Kuras R."/>
            <person name="Lefebvre P.A."/>
            <person name="Lemaire S.D."/>
            <person name="Lobanov A.V."/>
            <person name="Lohr M."/>
            <person name="Manuell A."/>
            <person name="Meier I."/>
            <person name="Mets L."/>
            <person name="Mittag M."/>
            <person name="Mittelmeier T."/>
            <person name="Moroney J.V."/>
            <person name="Moseley J."/>
            <person name="Napoli C."/>
            <person name="Nedelcu A.M."/>
            <person name="Niyogi K."/>
            <person name="Novoselov S.V."/>
            <person name="Paulsen I.T."/>
            <person name="Pazour G."/>
            <person name="Purton S."/>
            <person name="Ral J.P."/>
            <person name="Riano-Pachon D.M."/>
            <person name="Riekhof W."/>
            <person name="Rymarquis L."/>
            <person name="Schroda M."/>
            <person name="Stern D."/>
            <person name="Umen J."/>
            <person name="Willows R."/>
            <person name="Wilson N."/>
            <person name="Zimmer S.L."/>
            <person name="Allmer J."/>
            <person name="Balk J."/>
            <person name="Bisova K."/>
            <person name="Chen C.J."/>
            <person name="Elias M."/>
            <person name="Gendler K."/>
            <person name="Hauser C."/>
            <person name="Lamb M.R."/>
            <person name="Ledford H."/>
            <person name="Long J.C."/>
            <person name="Minagawa J."/>
            <person name="Page M.D."/>
            <person name="Pan J."/>
            <person name="Pootakham W."/>
            <person name="Roje S."/>
            <person name="Rose A."/>
            <person name="Stahlberg E."/>
            <person name="Terauchi A.M."/>
            <person name="Yang P."/>
            <person name="Ball S."/>
            <person name="Bowler C."/>
            <person name="Dieckmann C.L."/>
            <person name="Gladyshev V.N."/>
            <person name="Green P."/>
            <person name="Jorgensen R."/>
            <person name="Mayfield S."/>
            <person name="Mueller-Roeber B."/>
            <person name="Rajamani S."/>
            <person name="Sayre R.T."/>
            <person name="Brokstein P."/>
            <person name="Dubchak I."/>
            <person name="Goodstein D."/>
            <person name="Hornick L."/>
            <person name="Huang Y.W."/>
            <person name="Jhaveri J."/>
            <person name="Luo Y."/>
            <person name="Martinez D."/>
            <person name="Ngau W.C."/>
            <person name="Otillar B."/>
            <person name="Poliakov A."/>
            <person name="Porter A."/>
            <person name="Szajkowski L."/>
            <person name="Werner G."/>
            <person name="Zhou K."/>
            <person name="Grigoriev I.V."/>
            <person name="Rokhsar D.S."/>
            <person name="Grossman A.R."/>
        </authorList>
    </citation>
    <scope>NUCLEOTIDE SEQUENCE [LARGE SCALE GENOMIC DNA]</scope>
    <source>
        <strain evidence="3">CC-503</strain>
    </source>
</reference>
<feature type="transmembrane region" description="Helical" evidence="1">
    <location>
        <begin position="6"/>
        <end position="25"/>
    </location>
</feature>
<dbReference type="Proteomes" id="UP000006906">
    <property type="component" value="Chromosome 4"/>
</dbReference>
<dbReference type="RefSeq" id="XP_042925319.1">
    <property type="nucleotide sequence ID" value="XM_043061967.1"/>
</dbReference>